<comment type="pathway">
    <text evidence="3 4">Cofactor biosynthesis; coenzyme A biosynthesis; CoA from (R)-pantothenate: step 2/5.</text>
</comment>
<dbReference type="Pfam" id="PF04127">
    <property type="entry name" value="DFP"/>
    <property type="match status" value="2"/>
</dbReference>
<evidence type="ECO:0000256" key="3">
    <source>
        <dbReference type="HAMAP-Rule" id="MF_02225"/>
    </source>
</evidence>
<evidence type="ECO:0000259" key="6">
    <source>
        <dbReference type="Pfam" id="PF04127"/>
    </source>
</evidence>
<feature type="binding site" evidence="3">
    <location>
        <position position="298"/>
    </location>
    <ligand>
        <name>CTP</name>
        <dbReference type="ChEBI" id="CHEBI:37563"/>
    </ligand>
</feature>
<keyword evidence="3" id="KW-0460">Magnesium</keyword>
<comment type="caution">
    <text evidence="7">The sequence shown here is derived from an EMBL/GenBank/DDBJ whole genome shotgun (WGS) entry which is preliminary data.</text>
</comment>
<dbReference type="SUPFAM" id="SSF52507">
    <property type="entry name" value="Homo-oligomeric flavin-containing Cys decarboxylases, HFCD"/>
    <property type="match status" value="1"/>
</dbReference>
<feature type="binding site" evidence="3">
    <location>
        <position position="370"/>
    </location>
    <ligand>
        <name>CTP</name>
        <dbReference type="ChEBI" id="CHEBI:37563"/>
    </ligand>
</feature>
<comment type="function">
    <text evidence="3">Catalyzes two sequential steps in the biosynthesis of coenzyme A. In the first step cysteine is conjugated to 4'-phosphopantothenate to form 4-phosphopantothenoylcysteine. In the second step the latter compound is decarboxylated to form 4'-phosphopantotheine.</text>
</comment>
<dbReference type="EC" id="6.3.2.5" evidence="3"/>
<comment type="pathway">
    <text evidence="3 4">Cofactor biosynthesis; coenzyme A biosynthesis; CoA from (R)-pantothenate: step 3/5.</text>
</comment>
<evidence type="ECO:0000256" key="2">
    <source>
        <dbReference type="ARBA" id="ARBA00023239"/>
    </source>
</evidence>
<dbReference type="InterPro" id="IPR003382">
    <property type="entry name" value="Flavoprotein"/>
</dbReference>
<evidence type="ECO:0000259" key="5">
    <source>
        <dbReference type="Pfam" id="PF02441"/>
    </source>
</evidence>
<dbReference type="InterPro" id="IPR005252">
    <property type="entry name" value="CoaBC"/>
</dbReference>
<feature type="domain" description="Flavoprotein" evidence="5">
    <location>
        <begin position="6"/>
        <end position="170"/>
    </location>
</feature>
<keyword evidence="3" id="KW-0511">Multifunctional enzyme</keyword>
<dbReference type="Pfam" id="PF02441">
    <property type="entry name" value="Flavoprotein"/>
    <property type="match status" value="1"/>
</dbReference>
<feature type="active site" description="Proton donor" evidence="3">
    <location>
        <position position="155"/>
    </location>
</feature>
<dbReference type="InterPro" id="IPR035929">
    <property type="entry name" value="CoaB-like_sf"/>
</dbReference>
<sequence length="425" mass="46368">MSLNNKNILLCVTGSIACYKSIDLYRRLKKAGAKVKIVVSDAAAKFISPYIFESFGEDVFEDDAFKSPLSHIDLSKFADIILIAPATYNTINKIAAGIADTLITLTVAAAPEKPKLIVPAMNPNMYANKILKENLKKLCALNFYLISPATGSAACGDFGEGRFPEIDDIIFDVESVLKEKKLKGKKVLVTAGATREYLDPVRFMSNGSSGKMGISLANAALKAGAEVTLIALNIGNEGIANVSVNGNAKYINHRIKVINRSDFAGLKEALLAEFKNTDILFMAAAVSDYSFKEKSPVKIKKSDMKRISDNIETSDEKNYDTGNSTPPTLKIELIQNEDLLKAVSKIKKDGQTVFGFAAETDSAIENGRKKLSEKSLDYIFVNDVSKDIIGSDENEGFLINKSGEIKNFKRESKESLAEKLIDEIS</sequence>
<dbReference type="GO" id="GO:0010181">
    <property type="term" value="F:FMN binding"/>
    <property type="evidence" value="ECO:0007669"/>
    <property type="project" value="UniProtKB-UniRule"/>
</dbReference>
<proteinExistence type="inferred from homology"/>
<comment type="catalytic activity">
    <reaction evidence="3 4">
        <text>(R)-4'-phosphopantothenate + L-cysteine + CTP = N-[(R)-4-phosphopantothenoyl]-L-cysteine + CMP + diphosphate + H(+)</text>
        <dbReference type="Rhea" id="RHEA:19397"/>
        <dbReference type="ChEBI" id="CHEBI:10986"/>
        <dbReference type="ChEBI" id="CHEBI:15378"/>
        <dbReference type="ChEBI" id="CHEBI:33019"/>
        <dbReference type="ChEBI" id="CHEBI:35235"/>
        <dbReference type="ChEBI" id="CHEBI:37563"/>
        <dbReference type="ChEBI" id="CHEBI:59458"/>
        <dbReference type="ChEBI" id="CHEBI:60377"/>
        <dbReference type="EC" id="6.3.2.5"/>
    </reaction>
</comment>
<keyword evidence="1 3" id="KW-0210">Decarboxylase</keyword>
<gene>
    <name evidence="3 7" type="primary">coaBC</name>
    <name evidence="7" type="ORF">EVJ48_04590</name>
</gene>
<dbReference type="InterPro" id="IPR007085">
    <property type="entry name" value="DNA/pantothenate-metab_flavo_C"/>
</dbReference>
<dbReference type="Gene3D" id="3.40.50.10300">
    <property type="entry name" value="CoaB-like"/>
    <property type="match status" value="1"/>
</dbReference>
<comment type="cofactor">
    <cofactor evidence="3">
        <name>FMN</name>
        <dbReference type="ChEBI" id="CHEBI:58210"/>
    </cofactor>
    <text evidence="3">Binds 1 FMN per subunit.</text>
</comment>
<comment type="catalytic activity">
    <reaction evidence="3 4">
        <text>N-[(R)-4-phosphopantothenoyl]-L-cysteine + H(+) = (R)-4'-phosphopantetheine + CO2</text>
        <dbReference type="Rhea" id="RHEA:16793"/>
        <dbReference type="ChEBI" id="CHEBI:15378"/>
        <dbReference type="ChEBI" id="CHEBI:16526"/>
        <dbReference type="ChEBI" id="CHEBI:59458"/>
        <dbReference type="ChEBI" id="CHEBI:61723"/>
        <dbReference type="EC" id="4.1.1.36"/>
    </reaction>
</comment>
<dbReference type="PANTHER" id="PTHR14359:SF6">
    <property type="entry name" value="PHOSPHOPANTOTHENOYLCYSTEINE DECARBOXYLASE"/>
    <property type="match status" value="1"/>
</dbReference>
<dbReference type="HAMAP" id="MF_02225">
    <property type="entry name" value="CoaBC"/>
    <property type="match status" value="1"/>
</dbReference>
<comment type="caution">
    <text evidence="3">Lacks conserved residue(s) required for the propagation of feature annotation.</text>
</comment>
<evidence type="ECO:0000313" key="7">
    <source>
        <dbReference type="EMBL" id="RZV39473.1"/>
    </source>
</evidence>
<evidence type="ECO:0000256" key="1">
    <source>
        <dbReference type="ARBA" id="ARBA00022793"/>
    </source>
</evidence>
<feature type="binding site" evidence="3">
    <location>
        <position position="374"/>
    </location>
    <ligand>
        <name>CTP</name>
        <dbReference type="ChEBI" id="CHEBI:37563"/>
    </ligand>
</feature>
<comment type="cofactor">
    <cofactor evidence="3">
        <name>Mg(2+)</name>
        <dbReference type="ChEBI" id="CHEBI:18420"/>
    </cofactor>
</comment>
<feature type="binding site" evidence="3">
    <location>
        <position position="356"/>
    </location>
    <ligand>
        <name>CTP</name>
        <dbReference type="ChEBI" id="CHEBI:37563"/>
    </ligand>
</feature>
<dbReference type="GO" id="GO:0015941">
    <property type="term" value="P:pantothenate catabolic process"/>
    <property type="evidence" value="ECO:0007669"/>
    <property type="project" value="InterPro"/>
</dbReference>
<dbReference type="EC" id="4.1.1.36" evidence="3"/>
<feature type="domain" description="DNA/pantothenate metabolism flavoprotein C-terminal" evidence="6">
    <location>
        <begin position="328"/>
        <end position="424"/>
    </location>
</feature>
<dbReference type="Proteomes" id="UP000322454">
    <property type="component" value="Unassembled WGS sequence"/>
</dbReference>
<dbReference type="GO" id="GO:0015937">
    <property type="term" value="P:coenzyme A biosynthetic process"/>
    <property type="evidence" value="ECO:0007669"/>
    <property type="project" value="UniProtKB-UniRule"/>
</dbReference>
<dbReference type="SUPFAM" id="SSF102645">
    <property type="entry name" value="CoaB-like"/>
    <property type="match status" value="1"/>
</dbReference>
<dbReference type="GO" id="GO:0046872">
    <property type="term" value="F:metal ion binding"/>
    <property type="evidence" value="ECO:0007669"/>
    <property type="project" value="UniProtKB-KW"/>
</dbReference>
<dbReference type="UniPathway" id="UPA00241">
    <property type="reaction ID" value="UER00353"/>
</dbReference>
<dbReference type="InterPro" id="IPR036551">
    <property type="entry name" value="Flavin_trans-like"/>
</dbReference>
<evidence type="ECO:0000256" key="4">
    <source>
        <dbReference type="RuleBase" id="RU364078"/>
    </source>
</evidence>
<feature type="region of interest" description="Phosphopantothenate--cysteine ligase" evidence="3">
    <location>
        <begin position="187"/>
        <end position="425"/>
    </location>
</feature>
<dbReference type="PANTHER" id="PTHR14359">
    <property type="entry name" value="HOMO-OLIGOMERIC FLAVIN CONTAINING CYS DECARBOXYLASE FAMILY"/>
    <property type="match status" value="1"/>
</dbReference>
<dbReference type="EMBL" id="SHMQ01000010">
    <property type="protein sequence ID" value="RZV39473.1"/>
    <property type="molecule type" value="Genomic_DNA"/>
</dbReference>
<feature type="binding site" evidence="3">
    <location>
        <position position="288"/>
    </location>
    <ligand>
        <name>CTP</name>
        <dbReference type="ChEBI" id="CHEBI:37563"/>
    </ligand>
</feature>
<keyword evidence="3" id="KW-0479">Metal-binding</keyword>
<keyword evidence="3 4" id="KW-0436">Ligase</keyword>
<name>A0A520XE71_9DELT</name>
<reference evidence="7 8" key="1">
    <citation type="submission" date="2019-01" db="EMBL/GenBank/DDBJ databases">
        <title>Insights into ecological role of a new deltaproteobacterial order Candidatus Sinidesulfobacterales (Sva0485) by metagenomics and metatranscriptomics.</title>
        <authorList>
            <person name="Tan S."/>
            <person name="Liu J."/>
            <person name="Fang Y."/>
            <person name="Hedlund B."/>
            <person name="Lian Z.-H."/>
            <person name="Huang L.-Y."/>
            <person name="Li J.-T."/>
            <person name="Huang L.-N."/>
            <person name="Li W.-J."/>
            <person name="Jiang H.-C."/>
            <person name="Dong H.-L."/>
            <person name="Shu W.-S."/>
        </authorList>
    </citation>
    <scope>NUCLEOTIDE SEQUENCE [LARGE SCALE GENOMIC DNA]</scope>
    <source>
        <strain evidence="7">AP4</strain>
    </source>
</reference>
<organism evidence="7 8">
    <name type="scientific">Candidatus Acidulodesulfobacterium acidiphilum</name>
    <dbReference type="NCBI Taxonomy" id="2597224"/>
    <lineage>
        <taxon>Bacteria</taxon>
        <taxon>Deltaproteobacteria</taxon>
        <taxon>Candidatus Acidulodesulfobacterales</taxon>
        <taxon>Candidatus Acidulodesulfobacterium</taxon>
    </lineage>
</organism>
<dbReference type="GO" id="GO:0004633">
    <property type="term" value="F:phosphopantothenoylcysteine decarboxylase activity"/>
    <property type="evidence" value="ECO:0007669"/>
    <property type="project" value="UniProtKB-UniRule"/>
</dbReference>
<dbReference type="PROSITE" id="PS51257">
    <property type="entry name" value="PROKAR_LIPOPROTEIN"/>
    <property type="match status" value="1"/>
</dbReference>
<protein>
    <recommendedName>
        <fullName evidence="3">Coenzyme A biosynthesis bifunctional protein CoaBC</fullName>
    </recommendedName>
    <alternativeName>
        <fullName evidence="3">DNA/pantothenate metabolism flavoprotein</fullName>
    </alternativeName>
    <alternativeName>
        <fullName evidence="3">Phosphopantothenoylcysteine synthetase/decarboxylase</fullName>
        <shortName evidence="3">PPCS-PPCDC</shortName>
    </alternativeName>
    <domain>
        <recommendedName>
            <fullName evidence="3">Phosphopantothenoylcysteine decarboxylase</fullName>
            <shortName evidence="3">PPC decarboxylase</shortName>
            <shortName evidence="3">PPC-DC</shortName>
            <ecNumber evidence="3">4.1.1.36</ecNumber>
        </recommendedName>
        <alternativeName>
            <fullName evidence="3">CoaC</fullName>
        </alternativeName>
    </domain>
    <domain>
        <recommendedName>
            <fullName evidence="3">Phosphopantothenate--cysteine ligase</fullName>
            <ecNumber evidence="3">6.3.2.5</ecNumber>
        </recommendedName>
        <alternativeName>
            <fullName evidence="3">CoaB</fullName>
        </alternativeName>
        <alternativeName>
            <fullName evidence="3">Phosphopantothenoylcysteine synthetase</fullName>
            <shortName evidence="3">PPC synthetase</shortName>
            <shortName evidence="3">PPC-S</shortName>
        </alternativeName>
    </domain>
</protein>
<evidence type="ECO:0000313" key="8">
    <source>
        <dbReference type="Proteomes" id="UP000322454"/>
    </source>
</evidence>
<dbReference type="AlphaFoldDB" id="A0A520XE71"/>
<dbReference type="Gene3D" id="3.40.50.1950">
    <property type="entry name" value="Flavin prenyltransferase-like"/>
    <property type="match status" value="1"/>
</dbReference>
<accession>A0A520XE71</accession>
<dbReference type="GO" id="GO:0004632">
    <property type="term" value="F:phosphopantothenate--cysteine ligase activity"/>
    <property type="evidence" value="ECO:0007669"/>
    <property type="project" value="UniProtKB-UniRule"/>
</dbReference>
<comment type="function">
    <text evidence="4">Catalyzes two steps in the biosynthesis of coenzyme A. In the first step cysteine is conjugated to 4'-phosphopantothenate to form 4-phosphopantothenoylcysteine, in the latter compound is decarboxylated to form 4'-phosphopantotheine.</text>
</comment>
<keyword evidence="2 3" id="KW-0456">Lyase</keyword>
<dbReference type="NCBIfam" id="TIGR00521">
    <property type="entry name" value="coaBC_dfp"/>
    <property type="match status" value="1"/>
</dbReference>
<feature type="region of interest" description="Phosphopantothenoylcysteine decarboxylase" evidence="3">
    <location>
        <begin position="1"/>
        <end position="186"/>
    </location>
</feature>
<keyword evidence="3 4" id="KW-0288">FMN</keyword>
<comment type="similarity">
    <text evidence="3 4">In the N-terminal section; belongs to the HFCD (homo-oligomeric flavin containing Cys decarboxylase) superfamily.</text>
</comment>
<dbReference type="GO" id="GO:0071513">
    <property type="term" value="C:phosphopantothenoylcysteine decarboxylase complex"/>
    <property type="evidence" value="ECO:0007669"/>
    <property type="project" value="TreeGrafter"/>
</dbReference>
<comment type="similarity">
    <text evidence="3 4">In the C-terminal section; belongs to the PPC synthetase family.</text>
</comment>
<keyword evidence="3 4" id="KW-0285">Flavoprotein</keyword>
<feature type="domain" description="DNA/pantothenate metabolism flavoprotein C-terminal" evidence="6">
    <location>
        <begin position="182"/>
        <end position="305"/>
    </location>
</feature>